<keyword evidence="3" id="KW-0658">Purine biosynthesis</keyword>
<dbReference type="PROSITE" id="PS51671">
    <property type="entry name" value="ACT"/>
    <property type="match status" value="1"/>
</dbReference>
<dbReference type="RefSeq" id="WP_200112760.1">
    <property type="nucleotide sequence ID" value="NZ_JAEHOH010000001.1"/>
</dbReference>
<proteinExistence type="inferred from homology"/>
<dbReference type="GO" id="GO:0008864">
    <property type="term" value="F:formyltetrahydrofolate deformylase activity"/>
    <property type="evidence" value="ECO:0007669"/>
    <property type="project" value="UniProtKB-UniRule"/>
</dbReference>
<dbReference type="CDD" id="cd08648">
    <property type="entry name" value="FMT_core_Formyl-FH4-Hydrolase_C"/>
    <property type="match status" value="1"/>
</dbReference>
<dbReference type="InterPro" id="IPR045865">
    <property type="entry name" value="ACT-like_dom_sf"/>
</dbReference>
<sequence length="285" mass="31991">MHTENRFVLTLECENRVGIVYAVARFLAERGCNIVDSQQFDAKRENRFYMRVEAERPSATPLDRLREEFAGTASEFGMQWFLGDAGQRMRTIIMVSRTDHCVNELLDLWQSDLLNIDVAAIVGNHDALRPIAERAGVPFHHIPVTAETKPAAEAALLALIERTGAELVVLARYMQILSDELCARLPGRIINIHHSFLPGFKGARPYHQAFERGVKVIGATAHYVTADLDEGPIIEQSVFRVDHRATPEDLTVAGRRAERAALAQAVAWHSERRIFVDGLRTVVFP</sequence>
<evidence type="ECO:0000256" key="3">
    <source>
        <dbReference type="HAMAP-Rule" id="MF_01927"/>
    </source>
</evidence>
<dbReference type="InterPro" id="IPR044074">
    <property type="entry name" value="PurU_ACT"/>
</dbReference>
<dbReference type="Pfam" id="PF00551">
    <property type="entry name" value="Formyl_trans_N"/>
    <property type="match status" value="1"/>
</dbReference>
<evidence type="ECO:0000256" key="2">
    <source>
        <dbReference type="ARBA" id="ARBA00022801"/>
    </source>
</evidence>
<keyword evidence="7" id="KW-1185">Reference proteome</keyword>
<dbReference type="InterPro" id="IPR002912">
    <property type="entry name" value="ACT_dom"/>
</dbReference>
<dbReference type="HAMAP" id="MF_01927">
    <property type="entry name" value="PurU"/>
    <property type="match status" value="1"/>
</dbReference>
<evidence type="ECO:0000313" key="6">
    <source>
        <dbReference type="EMBL" id="MBK0417560.1"/>
    </source>
</evidence>
<evidence type="ECO:0000259" key="5">
    <source>
        <dbReference type="PROSITE" id="PS51671"/>
    </source>
</evidence>
<dbReference type="InterPro" id="IPR004810">
    <property type="entry name" value="PurU"/>
</dbReference>
<comment type="function">
    <text evidence="3">Catalyzes the hydrolysis of 10-formyltetrahydrofolate (formyl-FH4) to formate and tetrahydrofolate (FH4).</text>
</comment>
<dbReference type="NCBIfam" id="TIGR00655">
    <property type="entry name" value="PurU"/>
    <property type="match status" value="1"/>
</dbReference>
<organism evidence="6 7">
    <name type="scientific">Leucobacter chromiisoli</name>
    <dbReference type="NCBI Taxonomy" id="2796471"/>
    <lineage>
        <taxon>Bacteria</taxon>
        <taxon>Bacillati</taxon>
        <taxon>Actinomycetota</taxon>
        <taxon>Actinomycetes</taxon>
        <taxon>Micrococcales</taxon>
        <taxon>Microbacteriaceae</taxon>
        <taxon>Leucobacter</taxon>
    </lineage>
</organism>
<keyword evidence="1 3" id="KW-0554">One-carbon metabolism</keyword>
<dbReference type="CDD" id="cd04875">
    <property type="entry name" value="ACT_F4HF-DF"/>
    <property type="match status" value="1"/>
</dbReference>
<dbReference type="EMBL" id="JAEHOH010000001">
    <property type="protein sequence ID" value="MBK0417560.1"/>
    <property type="molecule type" value="Genomic_DNA"/>
</dbReference>
<comment type="caution">
    <text evidence="6">The sequence shown here is derived from an EMBL/GenBank/DDBJ whole genome shotgun (WGS) entry which is preliminary data.</text>
</comment>
<dbReference type="EC" id="3.5.1.10" evidence="3 4"/>
<dbReference type="Pfam" id="PF01842">
    <property type="entry name" value="ACT"/>
    <property type="match status" value="1"/>
</dbReference>
<comment type="pathway">
    <text evidence="3">Purine metabolism; IMP biosynthesis via de novo pathway; formate from 10-formyl-5,6,7,8-tetrahydrofolate: step 1/1.</text>
</comment>
<dbReference type="PIRSF" id="PIRSF036480">
    <property type="entry name" value="FormyFH4_hydr"/>
    <property type="match status" value="1"/>
</dbReference>
<dbReference type="PANTHER" id="PTHR42706">
    <property type="entry name" value="FORMYLTETRAHYDROFOLATE DEFORMYLASE"/>
    <property type="match status" value="1"/>
</dbReference>
<protein>
    <recommendedName>
        <fullName evidence="3 4">Formyltetrahydrofolate deformylase</fullName>
        <ecNumber evidence="3 4">3.5.1.10</ecNumber>
    </recommendedName>
    <alternativeName>
        <fullName evidence="3">Formyl-FH(4) hydrolase</fullName>
    </alternativeName>
</protein>
<dbReference type="GO" id="GO:0006189">
    <property type="term" value="P:'de novo' IMP biosynthetic process"/>
    <property type="evidence" value="ECO:0007669"/>
    <property type="project" value="UniProtKB-UniRule"/>
</dbReference>
<reference evidence="6" key="1">
    <citation type="submission" date="2020-12" db="EMBL/GenBank/DDBJ databases">
        <title>Leucobacter sp. CAS1, isolated from Chromium sludge.</title>
        <authorList>
            <person name="Xu Z."/>
        </authorList>
    </citation>
    <scope>NUCLEOTIDE SEQUENCE</scope>
    <source>
        <strain evidence="6">CSA1</strain>
    </source>
</reference>
<evidence type="ECO:0000256" key="4">
    <source>
        <dbReference type="NCBIfam" id="TIGR00655"/>
    </source>
</evidence>
<comment type="catalytic activity">
    <reaction evidence="3">
        <text>(6R)-10-formyltetrahydrofolate + H2O = (6S)-5,6,7,8-tetrahydrofolate + formate + H(+)</text>
        <dbReference type="Rhea" id="RHEA:19833"/>
        <dbReference type="ChEBI" id="CHEBI:15377"/>
        <dbReference type="ChEBI" id="CHEBI:15378"/>
        <dbReference type="ChEBI" id="CHEBI:15740"/>
        <dbReference type="ChEBI" id="CHEBI:57453"/>
        <dbReference type="ChEBI" id="CHEBI:195366"/>
        <dbReference type="EC" id="3.5.1.10"/>
    </reaction>
</comment>
<dbReference type="SUPFAM" id="SSF53328">
    <property type="entry name" value="Formyltransferase"/>
    <property type="match status" value="1"/>
</dbReference>
<gene>
    <name evidence="3 6" type="primary">purU</name>
    <name evidence="6" type="ORF">JD276_00715</name>
</gene>
<dbReference type="PANTHER" id="PTHR42706:SF1">
    <property type="entry name" value="FORMYLTETRAHYDROFOLATE DEFORMYLASE 2, MITOCHONDRIAL"/>
    <property type="match status" value="1"/>
</dbReference>
<dbReference type="NCBIfam" id="NF004684">
    <property type="entry name" value="PRK06027.1"/>
    <property type="match status" value="1"/>
</dbReference>
<feature type="domain" description="ACT" evidence="5">
    <location>
        <begin position="8"/>
        <end position="87"/>
    </location>
</feature>
<dbReference type="AlphaFoldDB" id="A0A934UTB8"/>
<dbReference type="Gene3D" id="3.30.70.260">
    <property type="match status" value="1"/>
</dbReference>
<accession>A0A934UTB8</accession>
<dbReference type="GO" id="GO:0006730">
    <property type="term" value="P:one-carbon metabolic process"/>
    <property type="evidence" value="ECO:0007669"/>
    <property type="project" value="UniProtKB-KW"/>
</dbReference>
<evidence type="ECO:0000313" key="7">
    <source>
        <dbReference type="Proteomes" id="UP000608530"/>
    </source>
</evidence>
<dbReference type="Proteomes" id="UP000608530">
    <property type="component" value="Unassembled WGS sequence"/>
</dbReference>
<dbReference type="InterPro" id="IPR002376">
    <property type="entry name" value="Formyl_transf_N"/>
</dbReference>
<comment type="similarity">
    <text evidence="3">Belongs to the PurU family.</text>
</comment>
<dbReference type="Gene3D" id="3.40.50.170">
    <property type="entry name" value="Formyl transferase, N-terminal domain"/>
    <property type="match status" value="1"/>
</dbReference>
<name>A0A934UTB8_9MICO</name>
<dbReference type="InterPro" id="IPR041729">
    <property type="entry name" value="Formyl-FH4-Hydrolase_C"/>
</dbReference>
<dbReference type="PRINTS" id="PR01575">
    <property type="entry name" value="FFH4HYDRLASE"/>
</dbReference>
<evidence type="ECO:0000256" key="1">
    <source>
        <dbReference type="ARBA" id="ARBA00022563"/>
    </source>
</evidence>
<dbReference type="SUPFAM" id="SSF55021">
    <property type="entry name" value="ACT-like"/>
    <property type="match status" value="1"/>
</dbReference>
<keyword evidence="2 3" id="KW-0378">Hydrolase</keyword>
<dbReference type="InterPro" id="IPR036477">
    <property type="entry name" value="Formyl_transf_N_sf"/>
</dbReference>
<feature type="active site" evidence="3">
    <location>
        <position position="229"/>
    </location>
</feature>